<name>A0A0E9N4U5_9BACT</name>
<protein>
    <recommendedName>
        <fullName evidence="2">Outer membrane protein beta-barrel domain-containing protein</fullName>
    </recommendedName>
</protein>
<feature type="chain" id="PRO_5002430017" description="Outer membrane protein beta-barrel domain-containing protein" evidence="1">
    <location>
        <begin position="26"/>
        <end position="244"/>
    </location>
</feature>
<dbReference type="OrthoDB" id="1467485at2"/>
<gene>
    <name evidence="3" type="ORF">FPE01S_04_02200</name>
</gene>
<keyword evidence="4" id="KW-1185">Reference proteome</keyword>
<keyword evidence="1" id="KW-0732">Signal</keyword>
<sequence>MQLLKKARFFLLICCFSTFGITAFGQLRESINLPDNDDKWYHIGIVVMGTMNRFQINQHPTFLQSDSVLVSNPNNSFGFGIGGMHTFRISNRFEARVVFPQLLFVNKSINYHLKYPDAGNEETPVMDQQVESILLGVPIQLKLKSDRIGNFRVYMMGGVKFETDLSSKANARNADKFVKLKKSDFGIEAGIGFNFYNKMFILSPEIKISNGISNVHARDPNLKFSNVIDKIQSRQIIFSLIFEG</sequence>
<dbReference type="InterPro" id="IPR025665">
    <property type="entry name" value="Beta-barrel_OMP_2"/>
</dbReference>
<comment type="caution">
    <text evidence="3">The sequence shown here is derived from an EMBL/GenBank/DDBJ whole genome shotgun (WGS) entry which is preliminary data.</text>
</comment>
<proteinExistence type="predicted"/>
<reference evidence="3 4" key="1">
    <citation type="submission" date="2015-04" db="EMBL/GenBank/DDBJ databases">
        <title>Whole genome shotgun sequence of Flavihumibacter petaseus NBRC 106054.</title>
        <authorList>
            <person name="Miyazawa S."/>
            <person name="Hosoyama A."/>
            <person name="Hashimoto M."/>
            <person name="Noguchi M."/>
            <person name="Tsuchikane K."/>
            <person name="Ohji S."/>
            <person name="Yamazoe A."/>
            <person name="Ichikawa N."/>
            <person name="Kimura A."/>
            <person name="Fujita N."/>
        </authorList>
    </citation>
    <scope>NUCLEOTIDE SEQUENCE [LARGE SCALE GENOMIC DNA]</scope>
    <source>
        <strain evidence="3 4">NBRC 106054</strain>
    </source>
</reference>
<feature type="domain" description="Outer membrane protein beta-barrel" evidence="2">
    <location>
        <begin position="57"/>
        <end position="216"/>
    </location>
</feature>
<organism evidence="3 4">
    <name type="scientific">Flavihumibacter petaseus NBRC 106054</name>
    <dbReference type="NCBI Taxonomy" id="1220578"/>
    <lineage>
        <taxon>Bacteria</taxon>
        <taxon>Pseudomonadati</taxon>
        <taxon>Bacteroidota</taxon>
        <taxon>Chitinophagia</taxon>
        <taxon>Chitinophagales</taxon>
        <taxon>Chitinophagaceae</taxon>
        <taxon>Flavihumibacter</taxon>
    </lineage>
</organism>
<dbReference type="AlphaFoldDB" id="A0A0E9N4U5"/>
<dbReference type="STRING" id="1220578.FPE01S_04_02200"/>
<dbReference type="Proteomes" id="UP000033121">
    <property type="component" value="Unassembled WGS sequence"/>
</dbReference>
<accession>A0A0E9N4U5</accession>
<dbReference type="Pfam" id="PF13568">
    <property type="entry name" value="OMP_b-brl_2"/>
    <property type="match status" value="1"/>
</dbReference>
<dbReference type="RefSeq" id="WP_052956061.1">
    <property type="nucleotide sequence ID" value="NZ_BBWV01000004.1"/>
</dbReference>
<feature type="signal peptide" evidence="1">
    <location>
        <begin position="1"/>
        <end position="25"/>
    </location>
</feature>
<dbReference type="EMBL" id="BBWV01000004">
    <property type="protein sequence ID" value="GAO44977.1"/>
    <property type="molecule type" value="Genomic_DNA"/>
</dbReference>
<evidence type="ECO:0000313" key="4">
    <source>
        <dbReference type="Proteomes" id="UP000033121"/>
    </source>
</evidence>
<evidence type="ECO:0000259" key="2">
    <source>
        <dbReference type="Pfam" id="PF13568"/>
    </source>
</evidence>
<evidence type="ECO:0000256" key="1">
    <source>
        <dbReference type="SAM" id="SignalP"/>
    </source>
</evidence>
<evidence type="ECO:0000313" key="3">
    <source>
        <dbReference type="EMBL" id="GAO44977.1"/>
    </source>
</evidence>